<evidence type="ECO:0000313" key="1">
    <source>
        <dbReference type="EMBL" id="KKL24832.1"/>
    </source>
</evidence>
<protein>
    <submittedName>
        <fullName evidence="1">Uncharacterized protein</fullName>
    </submittedName>
</protein>
<accession>A0A0F9CEK1</accession>
<gene>
    <name evidence="1" type="ORF">LCGC14_2411400</name>
</gene>
<proteinExistence type="predicted"/>
<reference evidence="1" key="1">
    <citation type="journal article" date="2015" name="Nature">
        <title>Complex archaea that bridge the gap between prokaryotes and eukaryotes.</title>
        <authorList>
            <person name="Spang A."/>
            <person name="Saw J.H."/>
            <person name="Jorgensen S.L."/>
            <person name="Zaremba-Niedzwiedzka K."/>
            <person name="Martijn J."/>
            <person name="Lind A.E."/>
            <person name="van Eijk R."/>
            <person name="Schleper C."/>
            <person name="Guy L."/>
            <person name="Ettema T.J."/>
        </authorList>
    </citation>
    <scope>NUCLEOTIDE SEQUENCE</scope>
</reference>
<name>A0A0F9CEK1_9ZZZZ</name>
<dbReference type="EMBL" id="LAZR01036441">
    <property type="protein sequence ID" value="KKL24832.1"/>
    <property type="molecule type" value="Genomic_DNA"/>
</dbReference>
<comment type="caution">
    <text evidence="1">The sequence shown here is derived from an EMBL/GenBank/DDBJ whole genome shotgun (WGS) entry which is preliminary data.</text>
</comment>
<dbReference type="AlphaFoldDB" id="A0A0F9CEK1"/>
<sequence>MAKKKAPATAKKASDGYIAKYPGKLIFEFASTYSQIDEKGRRRSCCS</sequence>
<organism evidence="1">
    <name type="scientific">marine sediment metagenome</name>
    <dbReference type="NCBI Taxonomy" id="412755"/>
    <lineage>
        <taxon>unclassified sequences</taxon>
        <taxon>metagenomes</taxon>
        <taxon>ecological metagenomes</taxon>
    </lineage>
</organism>